<sequence length="485" mass="54901">MGVRSVDQIQRDRKQDEDFYPENKPPPAREKIELDDAIIGACSTLAFAVPGGAGVALSAGLSLGWVIFQNMELGKLTDATSKSVLKAQESTYDGKDLKKINSRIRETISWLSDNQKSFLNKDITAAQLKKLSGDDLKWLEAQSKPDGILLSIINDLVDMWGSWFDDAIEQSLGHALTCYFLAFNRRCWIYAHQARFARSKATKGDDDSYNTAVAALDDCIDRMKKELSRKEALINQKIKKFKDDRSNSFSDMYREQLETDTSPFQETTGGRFALGAVQRRVWKFNDETAGRAHALVYEDRNATDAFLVFGCSYEWEEKKAEARERYNDWKKRLSEHIERHYILAPRVLEVCKQYLSEAEKILDPVGPLPTPMILGHAKLSEPDTRLSTENEYAYRYTIERDGSSPAIKSPWLSWIGIPDPLSSPKILLEDGRTPVTTIRRVYRMERPRGSSINATDEDEGEEVASFEAAGFRVWADCDAATDAET</sequence>
<organism evidence="2 3">
    <name type="scientific">Coniosporium apollinis</name>
    <dbReference type="NCBI Taxonomy" id="61459"/>
    <lineage>
        <taxon>Eukaryota</taxon>
        <taxon>Fungi</taxon>
        <taxon>Dikarya</taxon>
        <taxon>Ascomycota</taxon>
        <taxon>Pezizomycotina</taxon>
        <taxon>Dothideomycetes</taxon>
        <taxon>Dothideomycetes incertae sedis</taxon>
        <taxon>Coniosporium</taxon>
    </lineage>
</organism>
<protein>
    <recommendedName>
        <fullName evidence="4">Fungal N-terminal domain-containing protein</fullName>
    </recommendedName>
</protein>
<keyword evidence="3" id="KW-1185">Reference proteome</keyword>
<proteinExistence type="predicted"/>
<evidence type="ECO:0008006" key="4">
    <source>
        <dbReference type="Google" id="ProtNLM"/>
    </source>
</evidence>
<name>A0ABQ9P0N0_9PEZI</name>
<dbReference type="EMBL" id="JAPDRL010000008">
    <property type="protein sequence ID" value="KAJ9668154.1"/>
    <property type="molecule type" value="Genomic_DNA"/>
</dbReference>
<dbReference type="Proteomes" id="UP001172684">
    <property type="component" value="Unassembled WGS sequence"/>
</dbReference>
<evidence type="ECO:0000313" key="2">
    <source>
        <dbReference type="EMBL" id="KAJ9668154.1"/>
    </source>
</evidence>
<accession>A0ABQ9P0N0</accession>
<evidence type="ECO:0000256" key="1">
    <source>
        <dbReference type="SAM" id="MobiDB-lite"/>
    </source>
</evidence>
<evidence type="ECO:0000313" key="3">
    <source>
        <dbReference type="Proteomes" id="UP001172684"/>
    </source>
</evidence>
<gene>
    <name evidence="2" type="ORF">H2201_001583</name>
</gene>
<feature type="region of interest" description="Disordered" evidence="1">
    <location>
        <begin position="1"/>
        <end position="27"/>
    </location>
</feature>
<reference evidence="2" key="1">
    <citation type="submission" date="2022-10" db="EMBL/GenBank/DDBJ databases">
        <title>Culturing micro-colonial fungi from biological soil crusts in the Mojave desert and describing Neophaeococcomyces mojavensis, and introducing the new genera and species Taxawa tesnikishii.</title>
        <authorList>
            <person name="Kurbessoian T."/>
            <person name="Stajich J.E."/>
        </authorList>
    </citation>
    <scope>NUCLEOTIDE SEQUENCE</scope>
    <source>
        <strain evidence="2">TK_1</strain>
    </source>
</reference>
<comment type="caution">
    <text evidence="2">The sequence shown here is derived from an EMBL/GenBank/DDBJ whole genome shotgun (WGS) entry which is preliminary data.</text>
</comment>